<proteinExistence type="predicted"/>
<dbReference type="EMBL" id="BNDY01000017">
    <property type="protein sequence ID" value="GHI40282.1"/>
    <property type="molecule type" value="Genomic_DNA"/>
</dbReference>
<dbReference type="PROSITE" id="PS51318">
    <property type="entry name" value="TAT"/>
    <property type="match status" value="1"/>
</dbReference>
<organism evidence="2 3">
    <name type="scientific">Streptomyces violascens</name>
    <dbReference type="NCBI Taxonomy" id="67381"/>
    <lineage>
        <taxon>Bacteria</taxon>
        <taxon>Bacillati</taxon>
        <taxon>Actinomycetota</taxon>
        <taxon>Actinomycetes</taxon>
        <taxon>Kitasatosporales</taxon>
        <taxon>Streptomycetaceae</taxon>
        <taxon>Streptomyces</taxon>
    </lineage>
</organism>
<sequence>MRNARSTLSALAALLLTAAALSTAAPSASAANNLDIRIDRIDVIAHIPHDLADGLFHTELGASETLTGTVLDGGVDVGEGVAHETGNGGTESLNIPLTLDLGVVNSGDHPVVVATDTQLDATAETVTRTFTFTCHLNALGTGTCS</sequence>
<keyword evidence="1" id="KW-0732">Signal</keyword>
<name>A0ABQ3QSM1_9ACTN</name>
<feature type="chain" id="PRO_5046219906" evidence="1">
    <location>
        <begin position="31"/>
        <end position="145"/>
    </location>
</feature>
<dbReference type="RefSeq" id="WP_189967993.1">
    <property type="nucleotide sequence ID" value="NZ_BMUA01000021.1"/>
</dbReference>
<protein>
    <submittedName>
        <fullName evidence="2">Uncharacterized protein</fullName>
    </submittedName>
</protein>
<keyword evidence="3" id="KW-1185">Reference proteome</keyword>
<evidence type="ECO:0000313" key="3">
    <source>
        <dbReference type="Proteomes" id="UP001050808"/>
    </source>
</evidence>
<dbReference type="InterPro" id="IPR006311">
    <property type="entry name" value="TAT_signal"/>
</dbReference>
<comment type="caution">
    <text evidence="2">The sequence shown here is derived from an EMBL/GenBank/DDBJ whole genome shotgun (WGS) entry which is preliminary data.</text>
</comment>
<feature type="signal peptide" evidence="1">
    <location>
        <begin position="1"/>
        <end position="30"/>
    </location>
</feature>
<accession>A0ABQ3QSM1</accession>
<gene>
    <name evidence="2" type="ORF">Sviol_46900</name>
</gene>
<evidence type="ECO:0000313" key="2">
    <source>
        <dbReference type="EMBL" id="GHI40282.1"/>
    </source>
</evidence>
<evidence type="ECO:0000256" key="1">
    <source>
        <dbReference type="SAM" id="SignalP"/>
    </source>
</evidence>
<dbReference type="Proteomes" id="UP001050808">
    <property type="component" value="Unassembled WGS sequence"/>
</dbReference>
<reference evidence="2" key="1">
    <citation type="submission" date="2024-05" db="EMBL/GenBank/DDBJ databases">
        <title>Whole genome shotgun sequence of Streptomyces violascens NBRC 12920.</title>
        <authorList>
            <person name="Komaki H."/>
            <person name="Tamura T."/>
        </authorList>
    </citation>
    <scope>NUCLEOTIDE SEQUENCE</scope>
    <source>
        <strain evidence="2">NBRC 12920</strain>
    </source>
</reference>